<dbReference type="AlphaFoldDB" id="A0A653DIK9"/>
<evidence type="ECO:0000313" key="2">
    <source>
        <dbReference type="Proteomes" id="UP000410492"/>
    </source>
</evidence>
<proteinExistence type="predicted"/>
<reference evidence="1 2" key="1">
    <citation type="submission" date="2019-01" db="EMBL/GenBank/DDBJ databases">
        <authorList>
            <person name="Sayadi A."/>
        </authorList>
    </citation>
    <scope>NUCLEOTIDE SEQUENCE [LARGE SCALE GENOMIC DNA]</scope>
</reference>
<gene>
    <name evidence="1" type="ORF">CALMAC_LOCUS17863</name>
</gene>
<organism evidence="1 2">
    <name type="scientific">Callosobruchus maculatus</name>
    <name type="common">Southern cowpea weevil</name>
    <name type="synonym">Pulse bruchid</name>
    <dbReference type="NCBI Taxonomy" id="64391"/>
    <lineage>
        <taxon>Eukaryota</taxon>
        <taxon>Metazoa</taxon>
        <taxon>Ecdysozoa</taxon>
        <taxon>Arthropoda</taxon>
        <taxon>Hexapoda</taxon>
        <taxon>Insecta</taxon>
        <taxon>Pterygota</taxon>
        <taxon>Neoptera</taxon>
        <taxon>Endopterygota</taxon>
        <taxon>Coleoptera</taxon>
        <taxon>Polyphaga</taxon>
        <taxon>Cucujiformia</taxon>
        <taxon>Chrysomeloidea</taxon>
        <taxon>Chrysomelidae</taxon>
        <taxon>Bruchinae</taxon>
        <taxon>Bruchini</taxon>
        <taxon>Callosobruchus</taxon>
    </lineage>
</organism>
<accession>A0A653DIK9</accession>
<evidence type="ECO:0000313" key="1">
    <source>
        <dbReference type="EMBL" id="VEN60051.1"/>
    </source>
</evidence>
<dbReference type="EMBL" id="CAACVG010012293">
    <property type="protein sequence ID" value="VEN60051.1"/>
    <property type="molecule type" value="Genomic_DNA"/>
</dbReference>
<feature type="non-terminal residue" evidence="1">
    <location>
        <position position="58"/>
    </location>
</feature>
<name>A0A653DIK9_CALMS</name>
<dbReference type="Proteomes" id="UP000410492">
    <property type="component" value="Unassembled WGS sequence"/>
</dbReference>
<keyword evidence="2" id="KW-1185">Reference proteome</keyword>
<sequence>MSKESAISFLPNYRKANEHLLKCFSTYRGVKDYWTNLHRRKLVDDFSSGTYHNMSQSI</sequence>
<protein>
    <submittedName>
        <fullName evidence="1">Uncharacterized protein</fullName>
    </submittedName>
</protein>